<organism evidence="3 4">
    <name type="scientific">Saccharopolyspora hirsuta</name>
    <dbReference type="NCBI Taxonomy" id="1837"/>
    <lineage>
        <taxon>Bacteria</taxon>
        <taxon>Bacillati</taxon>
        <taxon>Actinomycetota</taxon>
        <taxon>Actinomycetes</taxon>
        <taxon>Pseudonocardiales</taxon>
        <taxon>Pseudonocardiaceae</taxon>
        <taxon>Saccharopolyspora</taxon>
    </lineage>
</organism>
<evidence type="ECO:0000259" key="2">
    <source>
        <dbReference type="Pfam" id="PF00440"/>
    </source>
</evidence>
<keyword evidence="4" id="KW-1185">Reference proteome</keyword>
<dbReference type="Gene3D" id="1.10.357.10">
    <property type="entry name" value="Tetracycline Repressor, domain 2"/>
    <property type="match status" value="1"/>
</dbReference>
<protein>
    <submittedName>
        <fullName evidence="3">TetR/AcrR family transcriptional regulator</fullName>
    </submittedName>
</protein>
<dbReference type="InterPro" id="IPR001647">
    <property type="entry name" value="HTH_TetR"/>
</dbReference>
<dbReference type="SUPFAM" id="SSF46689">
    <property type="entry name" value="Homeodomain-like"/>
    <property type="match status" value="1"/>
</dbReference>
<dbReference type="PANTHER" id="PTHR30055">
    <property type="entry name" value="HTH-TYPE TRANSCRIPTIONAL REGULATOR RUTR"/>
    <property type="match status" value="1"/>
</dbReference>
<dbReference type="Proteomes" id="UP000323946">
    <property type="component" value="Unassembled WGS sequence"/>
</dbReference>
<gene>
    <name evidence="3" type="ORF">F1721_20945</name>
</gene>
<proteinExistence type="predicted"/>
<feature type="domain" description="HTH tetR-type" evidence="2">
    <location>
        <begin position="19"/>
        <end position="66"/>
    </location>
</feature>
<evidence type="ECO:0000313" key="3">
    <source>
        <dbReference type="EMBL" id="KAA5831214.1"/>
    </source>
</evidence>
<keyword evidence="1" id="KW-0238">DNA-binding</keyword>
<dbReference type="GO" id="GO:0000976">
    <property type="term" value="F:transcription cis-regulatory region binding"/>
    <property type="evidence" value="ECO:0007669"/>
    <property type="project" value="TreeGrafter"/>
</dbReference>
<comment type="caution">
    <text evidence="3">The sequence shown here is derived from an EMBL/GenBank/DDBJ whole genome shotgun (WGS) entry which is preliminary data.</text>
</comment>
<dbReference type="EMBL" id="VWPH01000009">
    <property type="protein sequence ID" value="KAA5831214.1"/>
    <property type="molecule type" value="Genomic_DNA"/>
</dbReference>
<accession>A0A5M7BVI0</accession>
<dbReference type="Pfam" id="PF00440">
    <property type="entry name" value="TetR_N"/>
    <property type="match status" value="1"/>
</dbReference>
<dbReference type="OrthoDB" id="2356263at2"/>
<evidence type="ECO:0000256" key="1">
    <source>
        <dbReference type="ARBA" id="ARBA00023125"/>
    </source>
</evidence>
<dbReference type="GO" id="GO:0003700">
    <property type="term" value="F:DNA-binding transcription factor activity"/>
    <property type="evidence" value="ECO:0007669"/>
    <property type="project" value="TreeGrafter"/>
</dbReference>
<reference evidence="3 4" key="1">
    <citation type="submission" date="2019-09" db="EMBL/GenBank/DDBJ databases">
        <title>Draft genome sequence of the thermophilic Saccharopolyspora hirsuta VKM Ac-666T.</title>
        <authorList>
            <person name="Lobastova T.G."/>
            <person name="Fokina V."/>
            <person name="Bragin E.Y."/>
            <person name="Shtratnikova V.Y."/>
            <person name="Starodumova I.P."/>
            <person name="Tarlachkov S.V."/>
            <person name="Donova M.V."/>
        </authorList>
    </citation>
    <scope>NUCLEOTIDE SEQUENCE [LARGE SCALE GENOMIC DNA]</scope>
    <source>
        <strain evidence="3 4">VKM Ac-666</strain>
    </source>
</reference>
<dbReference type="PANTHER" id="PTHR30055:SF235">
    <property type="entry name" value="TRANSCRIPTIONAL REGULATORY PROTEIN"/>
    <property type="match status" value="1"/>
</dbReference>
<evidence type="ECO:0000313" key="4">
    <source>
        <dbReference type="Proteomes" id="UP000323946"/>
    </source>
</evidence>
<dbReference type="InterPro" id="IPR050109">
    <property type="entry name" value="HTH-type_TetR-like_transc_reg"/>
</dbReference>
<sequence>MDERVPADQTGWVDTRSELLLAAERLFALHGIDGVSLRQIAAAAGQRNVAAAHYHFGDKAKLIGAIFTSRLAHIDQRRAELLDQARASRQDEDLWSLCDVLARPFAEQAARPGSHYARFVARLYEHAGHTIEALPEYGLTGSAEEVVGLLGKLLAERLPGPVAQYRVELAGRLLITGTADLEQHAERTGGLDEQRLLWLTDALAGLLTAPAR</sequence>
<name>A0A5M7BVI0_SACHI</name>
<dbReference type="AlphaFoldDB" id="A0A5M7BVI0"/>
<dbReference type="InterPro" id="IPR009057">
    <property type="entry name" value="Homeodomain-like_sf"/>
</dbReference>